<name>A0A3B0UF27_9ZZZZ</name>
<evidence type="ECO:0000313" key="2">
    <source>
        <dbReference type="EMBL" id="VAW29188.1"/>
    </source>
</evidence>
<evidence type="ECO:0000256" key="1">
    <source>
        <dbReference type="SAM" id="Phobius"/>
    </source>
</evidence>
<keyword evidence="1" id="KW-1133">Transmembrane helix</keyword>
<feature type="transmembrane region" description="Helical" evidence="1">
    <location>
        <begin position="67"/>
        <end position="87"/>
    </location>
</feature>
<dbReference type="Pfam" id="PF22285">
    <property type="entry name" value="DUF6962"/>
    <property type="match status" value="1"/>
</dbReference>
<reference evidence="2" key="1">
    <citation type="submission" date="2018-06" db="EMBL/GenBank/DDBJ databases">
        <authorList>
            <person name="Zhirakovskaya E."/>
        </authorList>
    </citation>
    <scope>NUCLEOTIDE SEQUENCE</scope>
</reference>
<protein>
    <submittedName>
        <fullName evidence="2">Uncharacterized protein</fullName>
    </submittedName>
</protein>
<feature type="transmembrane region" description="Helical" evidence="1">
    <location>
        <begin position="42"/>
        <end position="61"/>
    </location>
</feature>
<dbReference type="AlphaFoldDB" id="A0A3B0UF27"/>
<dbReference type="InterPro" id="IPR054235">
    <property type="entry name" value="DUF6962"/>
</dbReference>
<accession>A0A3B0UF27</accession>
<proteinExistence type="predicted"/>
<keyword evidence="1" id="KW-0472">Membrane</keyword>
<feature type="transmembrane region" description="Helical" evidence="1">
    <location>
        <begin position="16"/>
        <end position="35"/>
    </location>
</feature>
<dbReference type="EMBL" id="UOES01000528">
    <property type="protein sequence ID" value="VAW29188.1"/>
    <property type="molecule type" value="Genomic_DNA"/>
</dbReference>
<gene>
    <name evidence="2" type="ORF">MNBD_BACTEROID06-447</name>
</gene>
<sequence>MSGSVLYLNNFNSVRINSAVGLVGVVIPVSMLHYLKHKDKRSILIILGVLSNLIPGAIHTFKISYNQWFNFNDISHIIMIFCFYILYKGAKQNENIEMAKKLSKAPA</sequence>
<organism evidence="2">
    <name type="scientific">hydrothermal vent metagenome</name>
    <dbReference type="NCBI Taxonomy" id="652676"/>
    <lineage>
        <taxon>unclassified sequences</taxon>
        <taxon>metagenomes</taxon>
        <taxon>ecological metagenomes</taxon>
    </lineage>
</organism>
<keyword evidence="1" id="KW-0812">Transmembrane</keyword>